<dbReference type="EMBL" id="JBHSQJ010000068">
    <property type="protein sequence ID" value="MFC5908880.1"/>
    <property type="molecule type" value="Genomic_DNA"/>
</dbReference>
<evidence type="ECO:0000313" key="2">
    <source>
        <dbReference type="EMBL" id="MFC5908880.1"/>
    </source>
</evidence>
<dbReference type="RefSeq" id="WP_380584173.1">
    <property type="nucleotide sequence ID" value="NZ_JBHSQJ010000068.1"/>
</dbReference>
<dbReference type="PANTHER" id="PTHR48079">
    <property type="entry name" value="PROTEIN YEEZ"/>
    <property type="match status" value="1"/>
</dbReference>
<evidence type="ECO:0000259" key="1">
    <source>
        <dbReference type="Pfam" id="PF01370"/>
    </source>
</evidence>
<protein>
    <submittedName>
        <fullName evidence="2">NAD-dependent epimerase/dehydratase family protein</fullName>
    </submittedName>
</protein>
<dbReference type="SUPFAM" id="SSF51735">
    <property type="entry name" value="NAD(P)-binding Rossmann-fold domains"/>
    <property type="match status" value="1"/>
</dbReference>
<comment type="caution">
    <text evidence="2">The sequence shown here is derived from an EMBL/GenBank/DDBJ whole genome shotgun (WGS) entry which is preliminary data.</text>
</comment>
<keyword evidence="3" id="KW-1185">Reference proteome</keyword>
<evidence type="ECO:0000313" key="3">
    <source>
        <dbReference type="Proteomes" id="UP001596174"/>
    </source>
</evidence>
<sequence>MRILILGGTRFVGLHVARTALAAGHEVTVLHRGRSGPGVLPEAEHLLADRDVDLSVLRGRSWDATVDVSAYFPRQVRELAAALAPGAAGRYLLVSSLAVYDTPAAPGFAEDSPLLPADGPEPEAVTPQTYGVLKVQCERAARAAFGPDVLLVRPTYVIGPQDYTHRFDYWVQRLARGGEVLAPGRPDAPVQVVDARDLAAWMLSLLEHGASGAYHAATPPPFTMGDLLGAAASAVSPPGTTVTWVDDAFLAARGVGSAALPLWTTDPLVRATSTADPAAALATGLKLRPVAESARDIEPFEPVAGTLTPAQEAELLAAWHRR</sequence>
<dbReference type="InterPro" id="IPR036291">
    <property type="entry name" value="NAD(P)-bd_dom_sf"/>
</dbReference>
<proteinExistence type="predicted"/>
<dbReference type="InterPro" id="IPR001509">
    <property type="entry name" value="Epimerase_deHydtase"/>
</dbReference>
<reference evidence="3" key="1">
    <citation type="journal article" date="2019" name="Int. J. Syst. Evol. Microbiol.">
        <title>The Global Catalogue of Microorganisms (GCM) 10K type strain sequencing project: providing services to taxonomists for standard genome sequencing and annotation.</title>
        <authorList>
            <consortium name="The Broad Institute Genomics Platform"/>
            <consortium name="The Broad Institute Genome Sequencing Center for Infectious Disease"/>
            <person name="Wu L."/>
            <person name="Ma J."/>
        </authorList>
    </citation>
    <scope>NUCLEOTIDE SEQUENCE [LARGE SCALE GENOMIC DNA]</scope>
    <source>
        <strain evidence="3">JCM 4816</strain>
    </source>
</reference>
<dbReference type="InterPro" id="IPR051783">
    <property type="entry name" value="NAD(P)-dependent_oxidoreduct"/>
</dbReference>
<dbReference type="Pfam" id="PF01370">
    <property type="entry name" value="Epimerase"/>
    <property type="match status" value="1"/>
</dbReference>
<dbReference type="Proteomes" id="UP001596174">
    <property type="component" value="Unassembled WGS sequence"/>
</dbReference>
<organism evidence="2 3">
    <name type="scientific">Streptacidiphilus monticola</name>
    <dbReference type="NCBI Taxonomy" id="2161674"/>
    <lineage>
        <taxon>Bacteria</taxon>
        <taxon>Bacillati</taxon>
        <taxon>Actinomycetota</taxon>
        <taxon>Actinomycetes</taxon>
        <taxon>Kitasatosporales</taxon>
        <taxon>Streptomycetaceae</taxon>
        <taxon>Streptacidiphilus</taxon>
    </lineage>
</organism>
<gene>
    <name evidence="2" type="ORF">ACFP3V_16855</name>
</gene>
<name>A0ABW1G282_9ACTN</name>
<feature type="domain" description="NAD-dependent epimerase/dehydratase" evidence="1">
    <location>
        <begin position="3"/>
        <end position="212"/>
    </location>
</feature>
<accession>A0ABW1G282</accession>
<dbReference type="Gene3D" id="3.40.50.720">
    <property type="entry name" value="NAD(P)-binding Rossmann-like Domain"/>
    <property type="match status" value="1"/>
</dbReference>
<dbReference type="PANTHER" id="PTHR48079:SF6">
    <property type="entry name" value="NAD(P)-BINDING DOMAIN-CONTAINING PROTEIN-RELATED"/>
    <property type="match status" value="1"/>
</dbReference>